<evidence type="ECO:0000259" key="9">
    <source>
        <dbReference type="SMART" id="SM00382"/>
    </source>
</evidence>
<reference evidence="10 11" key="1">
    <citation type="submission" date="2017-07" db="EMBL/GenBank/DDBJ databases">
        <title>Leptospira spp. isolated from tropical soils.</title>
        <authorList>
            <person name="Thibeaux R."/>
            <person name="Iraola G."/>
            <person name="Ferres I."/>
            <person name="Bierque E."/>
            <person name="Girault D."/>
            <person name="Soupe-Gilbert M.-E."/>
            <person name="Picardeau M."/>
            <person name="Goarant C."/>
        </authorList>
    </citation>
    <scope>NUCLEOTIDE SEQUENCE [LARGE SCALE GENOMIC DNA]</scope>
    <source>
        <strain evidence="10 11">MCA1-C-A1</strain>
    </source>
</reference>
<keyword evidence="4" id="KW-0547">Nucleotide-binding</keyword>
<dbReference type="AlphaFoldDB" id="A0A2M9XBM5"/>
<dbReference type="GO" id="GO:0008564">
    <property type="term" value="F:protein-exporting ATPase activity"/>
    <property type="evidence" value="ECO:0007669"/>
    <property type="project" value="UniProtKB-EC"/>
</dbReference>
<dbReference type="EC" id="3.6.3.14" evidence="10"/>
<evidence type="ECO:0000256" key="1">
    <source>
        <dbReference type="ARBA" id="ARBA00004496"/>
    </source>
</evidence>
<accession>A0A2M9XBM5</accession>
<dbReference type="RefSeq" id="WP_100707133.1">
    <property type="nucleotide sequence ID" value="NZ_NPDL01000005.1"/>
</dbReference>
<dbReference type="GO" id="GO:0030254">
    <property type="term" value="P:protein secretion by the type III secretion system"/>
    <property type="evidence" value="ECO:0007669"/>
    <property type="project" value="InterPro"/>
</dbReference>
<keyword evidence="10" id="KW-0378">Hydrolase</keyword>
<keyword evidence="5" id="KW-0067">ATP-binding</keyword>
<dbReference type="GO" id="GO:0005524">
    <property type="term" value="F:ATP binding"/>
    <property type="evidence" value="ECO:0007669"/>
    <property type="project" value="UniProtKB-KW"/>
</dbReference>
<dbReference type="GO" id="GO:0030257">
    <property type="term" value="C:type III protein secretion system complex"/>
    <property type="evidence" value="ECO:0007669"/>
    <property type="project" value="InterPro"/>
</dbReference>
<dbReference type="OrthoDB" id="9802718at2"/>
<evidence type="ECO:0000313" key="10">
    <source>
        <dbReference type="EMBL" id="PJZ25056.1"/>
    </source>
</evidence>
<dbReference type="SUPFAM" id="SSF52540">
    <property type="entry name" value="P-loop containing nucleoside triphosphate hydrolases"/>
    <property type="match status" value="1"/>
</dbReference>
<keyword evidence="7" id="KW-1278">Translocase</keyword>
<comment type="subcellular location">
    <subcellularLocation>
        <location evidence="1">Cytoplasm</location>
    </subcellularLocation>
</comment>
<dbReference type="Gene3D" id="3.40.50.12240">
    <property type="match status" value="1"/>
</dbReference>
<comment type="catalytic activity">
    <reaction evidence="8">
        <text>ATP + H2O + cellular proteinSide 1 = ADP + phosphate + cellular proteinSide 2.</text>
        <dbReference type="EC" id="7.4.2.8"/>
    </reaction>
</comment>
<sequence>MIEKKFHEKVDVISKYFLILDRTETIRKSGRVVRVSGNVIYSEGPPDSKIGEIMEVQKAGTEGYLQCEIVGFENHVYTLMPLGPVEGVYPDAFVFSSGRSLNVPVGRELLGRVLNGVGRPIDKKGLIITSEEKSPEGESINPLDRPVIRDILLTGVRAIDGILTVGRGQRLGIFSGSGVGKSSLLGMIARFTNADVNVIALVGERGREVNEFLERDLGKEGLAKSVVFAATSDAPKMEQVNCALLATSVAEYFREQGLHVNLMMDSLTRFAHANREISVSNHEPPITRGFSSSVFTKLAKLVERSGTSKSGGSITGFYTILTDTDEMEDPIADAVRGYIDGHIILSRKLAERNHYPAIDVPASLSRVMQSIVEEDQYMRAGMIRELISTYNSVEELILLNAYVRGSDPKVDLAIRKKDKIDSYLKQRLAERSLFPQTVSGLKDILKEEREEEEF</sequence>
<evidence type="ECO:0000256" key="3">
    <source>
        <dbReference type="ARBA" id="ARBA00022490"/>
    </source>
</evidence>
<keyword evidence="2" id="KW-0813">Transport</keyword>
<dbReference type="InterPro" id="IPR003593">
    <property type="entry name" value="AAA+_ATPase"/>
</dbReference>
<dbReference type="InterPro" id="IPR040627">
    <property type="entry name" value="T3SS_ATPase_C"/>
</dbReference>
<comment type="caution">
    <text evidence="10">The sequence shown here is derived from an EMBL/GenBank/DDBJ whole genome shotgun (WGS) entry which is preliminary data.</text>
</comment>
<dbReference type="FunFam" id="3.40.50.12240:FF:000002">
    <property type="entry name" value="Flagellum-specific ATP synthase FliI"/>
    <property type="match status" value="1"/>
</dbReference>
<dbReference type="InterPro" id="IPR020003">
    <property type="entry name" value="ATPase_a/bsu_AS"/>
</dbReference>
<dbReference type="Proteomes" id="UP000232196">
    <property type="component" value="Unassembled WGS sequence"/>
</dbReference>
<dbReference type="InterPro" id="IPR005714">
    <property type="entry name" value="ATPase_T3SS_FliI/YscN"/>
</dbReference>
<dbReference type="PANTHER" id="PTHR15184:SF9">
    <property type="entry name" value="SPI-1 TYPE 3 SECRETION SYSTEM ATPASE"/>
    <property type="match status" value="1"/>
</dbReference>
<dbReference type="InterPro" id="IPR004100">
    <property type="entry name" value="ATPase_F1/V1/A1_a/bsu_N"/>
</dbReference>
<evidence type="ECO:0000313" key="11">
    <source>
        <dbReference type="Proteomes" id="UP000232196"/>
    </source>
</evidence>
<dbReference type="GO" id="GO:0016887">
    <property type="term" value="F:ATP hydrolysis activity"/>
    <property type="evidence" value="ECO:0007669"/>
    <property type="project" value="InterPro"/>
</dbReference>
<dbReference type="Pfam" id="PF02874">
    <property type="entry name" value="ATP-synt_ab_N"/>
    <property type="match status" value="1"/>
</dbReference>
<dbReference type="InterPro" id="IPR000194">
    <property type="entry name" value="ATPase_F1/V1/A1_a/bsu_nucl-bd"/>
</dbReference>
<dbReference type="PANTHER" id="PTHR15184">
    <property type="entry name" value="ATP SYNTHASE"/>
    <property type="match status" value="1"/>
</dbReference>
<dbReference type="EMBL" id="NPDN01000006">
    <property type="protein sequence ID" value="PJZ25056.1"/>
    <property type="molecule type" value="Genomic_DNA"/>
</dbReference>
<gene>
    <name evidence="10" type="primary">fliI</name>
    <name evidence="10" type="ORF">CH357_12645</name>
</gene>
<evidence type="ECO:0000256" key="7">
    <source>
        <dbReference type="ARBA" id="ARBA00022967"/>
    </source>
</evidence>
<dbReference type="CDD" id="cd01136">
    <property type="entry name" value="ATPase_flagellum-secretory_path_III"/>
    <property type="match status" value="1"/>
</dbReference>
<keyword evidence="11" id="KW-1185">Reference proteome</keyword>
<evidence type="ECO:0000256" key="4">
    <source>
        <dbReference type="ARBA" id="ARBA00022741"/>
    </source>
</evidence>
<proteinExistence type="predicted"/>
<keyword evidence="3" id="KW-0963">Cytoplasm</keyword>
<feature type="domain" description="AAA+ ATPase" evidence="9">
    <location>
        <begin position="167"/>
        <end position="349"/>
    </location>
</feature>
<evidence type="ECO:0000256" key="2">
    <source>
        <dbReference type="ARBA" id="ARBA00022448"/>
    </source>
</evidence>
<evidence type="ECO:0000256" key="6">
    <source>
        <dbReference type="ARBA" id="ARBA00022927"/>
    </source>
</evidence>
<organism evidence="10 11">
    <name type="scientific">Leptospira hartskeerlii</name>
    <dbReference type="NCBI Taxonomy" id="2023177"/>
    <lineage>
        <taxon>Bacteria</taxon>
        <taxon>Pseudomonadati</taxon>
        <taxon>Spirochaetota</taxon>
        <taxon>Spirochaetia</taxon>
        <taxon>Leptospirales</taxon>
        <taxon>Leptospiraceae</taxon>
        <taxon>Leptospira</taxon>
    </lineage>
</organism>
<dbReference type="NCBIfam" id="TIGR01026">
    <property type="entry name" value="fliI_yscN"/>
    <property type="match status" value="1"/>
</dbReference>
<dbReference type="InterPro" id="IPR027417">
    <property type="entry name" value="P-loop_NTPase"/>
</dbReference>
<evidence type="ECO:0000256" key="8">
    <source>
        <dbReference type="ARBA" id="ARBA00034006"/>
    </source>
</evidence>
<keyword evidence="6" id="KW-0653">Protein transport</keyword>
<dbReference type="PROSITE" id="PS00152">
    <property type="entry name" value="ATPASE_ALPHA_BETA"/>
    <property type="match status" value="1"/>
</dbReference>
<dbReference type="InterPro" id="IPR050053">
    <property type="entry name" value="ATPase_alpha/beta_chains"/>
</dbReference>
<protein>
    <submittedName>
        <fullName evidence="10">Flagellum-specific ATP synthase FliI</fullName>
        <ecNumber evidence="10">3.6.3.14</ecNumber>
    </submittedName>
</protein>
<evidence type="ECO:0000256" key="5">
    <source>
        <dbReference type="ARBA" id="ARBA00022840"/>
    </source>
</evidence>
<dbReference type="Pfam" id="PF18269">
    <property type="entry name" value="T3SS_ATPase_C"/>
    <property type="match status" value="1"/>
</dbReference>
<dbReference type="SMART" id="SM00382">
    <property type="entry name" value="AAA"/>
    <property type="match status" value="1"/>
</dbReference>
<dbReference type="GO" id="GO:0005737">
    <property type="term" value="C:cytoplasm"/>
    <property type="evidence" value="ECO:0007669"/>
    <property type="project" value="UniProtKB-SubCell"/>
</dbReference>
<dbReference type="Pfam" id="PF00006">
    <property type="entry name" value="ATP-synt_ab"/>
    <property type="match status" value="1"/>
</dbReference>
<dbReference type="GO" id="GO:0046933">
    <property type="term" value="F:proton-transporting ATP synthase activity, rotational mechanism"/>
    <property type="evidence" value="ECO:0007669"/>
    <property type="project" value="TreeGrafter"/>
</dbReference>
<name>A0A2M9XBM5_9LEPT</name>